<keyword evidence="6" id="KW-0862">Zinc</keyword>
<dbReference type="Pfam" id="PF14521">
    <property type="entry name" value="Aspzincin_M35"/>
    <property type="match status" value="1"/>
</dbReference>
<evidence type="ECO:0000256" key="6">
    <source>
        <dbReference type="ARBA" id="ARBA00022833"/>
    </source>
</evidence>
<dbReference type="GO" id="GO:0046872">
    <property type="term" value="F:metal ion binding"/>
    <property type="evidence" value="ECO:0007669"/>
    <property type="project" value="UniProtKB-KW"/>
</dbReference>
<protein>
    <submittedName>
        <fullName evidence="9">Peptidase M35</fullName>
    </submittedName>
</protein>
<dbReference type="AlphaFoldDB" id="A0A915XJP5"/>
<reference evidence="9" key="1">
    <citation type="submission" date="2020-12" db="EMBL/GenBank/DDBJ databases">
        <title>Desulfobium dissulfuricans gen. nov., sp. nov., a novel mesophilic, sulfate-reducing bacterium isolated from a deep-sea hydrothermal vent.</title>
        <authorList>
            <person name="Hashimoto Y."/>
            <person name="Tame A."/>
            <person name="Sawayama S."/>
            <person name="Miyazaki J."/>
            <person name="Takai K."/>
            <person name="Nakagawa S."/>
        </authorList>
    </citation>
    <scope>NUCLEOTIDE SEQUENCE</scope>
    <source>
        <strain evidence="9">GF1</strain>
    </source>
</reference>
<dbReference type="PANTHER" id="PTHR37016">
    <property type="match status" value="1"/>
</dbReference>
<evidence type="ECO:0000256" key="7">
    <source>
        <dbReference type="ARBA" id="ARBA00023049"/>
    </source>
</evidence>
<dbReference type="GO" id="GO:0006508">
    <property type="term" value="P:proteolysis"/>
    <property type="evidence" value="ECO:0007669"/>
    <property type="project" value="UniProtKB-KW"/>
</dbReference>
<dbReference type="Gene3D" id="3.40.390.10">
    <property type="entry name" value="Collagenase (Catalytic Domain)"/>
    <property type="match status" value="1"/>
</dbReference>
<keyword evidence="5" id="KW-0378">Hydrolase</keyword>
<dbReference type="PANTHER" id="PTHR37016:SF3">
    <property type="entry name" value="NEUTRAL PROTEASE 2-RELATED"/>
    <property type="match status" value="1"/>
</dbReference>
<dbReference type="RefSeq" id="WP_267928079.1">
    <property type="nucleotide sequence ID" value="NZ_AP024233.1"/>
</dbReference>
<evidence type="ECO:0000256" key="2">
    <source>
        <dbReference type="ARBA" id="ARBA00010279"/>
    </source>
</evidence>
<accession>A0A915XJP5</accession>
<evidence type="ECO:0000259" key="8">
    <source>
        <dbReference type="SMART" id="SM01351"/>
    </source>
</evidence>
<comment type="similarity">
    <text evidence="2">Belongs to the peptidase M35 family.</text>
</comment>
<proteinExistence type="inferred from homology"/>
<evidence type="ECO:0000256" key="1">
    <source>
        <dbReference type="ARBA" id="ARBA00001947"/>
    </source>
</evidence>
<evidence type="ECO:0000256" key="5">
    <source>
        <dbReference type="ARBA" id="ARBA00022801"/>
    </source>
</evidence>
<feature type="domain" description="Lysine-specific metallo-endopeptidase" evidence="8">
    <location>
        <begin position="213"/>
        <end position="349"/>
    </location>
</feature>
<dbReference type="InterPro" id="IPR050414">
    <property type="entry name" value="Fungal_M35_metalloproteases"/>
</dbReference>
<comment type="cofactor">
    <cofactor evidence="1">
        <name>Zn(2+)</name>
        <dbReference type="ChEBI" id="CHEBI:29105"/>
    </cofactor>
</comment>
<keyword evidence="4" id="KW-0479">Metal-binding</keyword>
<dbReference type="KEGG" id="ddu:GF1_05340"/>
<dbReference type="SMART" id="SM01351">
    <property type="entry name" value="Aspzincin_M35"/>
    <property type="match status" value="1"/>
</dbReference>
<keyword evidence="10" id="KW-1185">Reference proteome</keyword>
<dbReference type="InterPro" id="IPR029463">
    <property type="entry name" value="Lys_MEP"/>
</dbReference>
<evidence type="ECO:0000313" key="9">
    <source>
        <dbReference type="EMBL" id="BCO08158.1"/>
    </source>
</evidence>
<keyword evidence="7" id="KW-0482">Metalloprotease</keyword>
<evidence type="ECO:0000313" key="10">
    <source>
        <dbReference type="Proteomes" id="UP001063350"/>
    </source>
</evidence>
<dbReference type="GO" id="GO:0004222">
    <property type="term" value="F:metalloendopeptidase activity"/>
    <property type="evidence" value="ECO:0007669"/>
    <property type="project" value="InterPro"/>
</dbReference>
<dbReference type="Gene3D" id="2.60.40.2970">
    <property type="match status" value="1"/>
</dbReference>
<dbReference type="SUPFAM" id="SSF55486">
    <property type="entry name" value="Metalloproteases ('zincins'), catalytic domain"/>
    <property type="match status" value="1"/>
</dbReference>
<organism evidence="9 10">
    <name type="scientific">Desulfolithobacter dissulfuricans</name>
    <dbReference type="NCBI Taxonomy" id="2795293"/>
    <lineage>
        <taxon>Bacteria</taxon>
        <taxon>Pseudomonadati</taxon>
        <taxon>Thermodesulfobacteriota</taxon>
        <taxon>Desulfobulbia</taxon>
        <taxon>Desulfobulbales</taxon>
        <taxon>Desulfobulbaceae</taxon>
        <taxon>Desulfolithobacter</taxon>
    </lineage>
</organism>
<evidence type="ECO:0000256" key="4">
    <source>
        <dbReference type="ARBA" id="ARBA00022723"/>
    </source>
</evidence>
<dbReference type="Proteomes" id="UP001063350">
    <property type="component" value="Chromosome"/>
</dbReference>
<sequence length="380" mass="43190">MYSIHNFLLLISCFVITIILVTFTSATGMSSSQLPERLKITISRSKTEFDRKKEYRIHVTIQNISDRTIRILKWHTPLAKEIGNNMFSIKRDGREVQYIGKLIKRRAPEKKDYLILQPGEAIETDINLARLYDISKTGRYTIQFRLNPAAIPETDAKIKSFILSNILEDLITTPIPVPKKSKLPAFSGCTTIEQSILATALTASQQIARTAREDLANTPADKRDTAERYLEWFGEYEASRYDTVQDHFDKIDDALSNQQITFVCDCADDYYAYVYPNLPYEIHPCNVFWEAEVTGTDSQAGTIVHETSHFTVVAGTNDYVYGQTGCRRLAENRPNLAINNADSHEYFAENTPFLDMPTDSGQSPTTNIVPMIFLLLDNTR</sequence>
<dbReference type="InterPro" id="IPR034115">
    <property type="entry name" value="M35_peptidyl-Lys"/>
</dbReference>
<gene>
    <name evidence="9" type="ORF">GF1_05340</name>
</gene>
<keyword evidence="3" id="KW-0645">Protease</keyword>
<dbReference type="InterPro" id="IPR024079">
    <property type="entry name" value="MetalloPept_cat_dom_sf"/>
</dbReference>
<name>A0A915XJP5_9BACT</name>
<dbReference type="CDD" id="cd11306">
    <property type="entry name" value="M35_peptidyl-Lys"/>
    <property type="match status" value="1"/>
</dbReference>
<evidence type="ECO:0000256" key="3">
    <source>
        <dbReference type="ARBA" id="ARBA00022670"/>
    </source>
</evidence>
<dbReference type="EMBL" id="AP024233">
    <property type="protein sequence ID" value="BCO08158.1"/>
    <property type="molecule type" value="Genomic_DNA"/>
</dbReference>